<feature type="transmembrane region" description="Helical" evidence="1">
    <location>
        <begin position="106"/>
        <end position="125"/>
    </location>
</feature>
<accession>A0A226F5S3</accession>
<sequence>MRLISYVTMTIGCVEQMQMTAMLSAFITSIVISWERIENLTSQLPTKTGRQFCKAVTNYRQLHVIGNMGKHFVMLMVIGVLWIVSLLSSGFTYVTIKLYGKMPTKVYLLAPYISVMTFFVTYFVLRGLEGINKKCVEGLVNLKLCRVRRSLERRVANSIQVFAIPCGVPGYKIFQIEDGYKTQFYANVLDTTWNLLLSFPNP</sequence>
<comment type="caution">
    <text evidence="2">The sequence shown here is derived from an EMBL/GenBank/DDBJ whole genome shotgun (WGS) entry which is preliminary data.</text>
</comment>
<reference evidence="2 3" key="1">
    <citation type="submission" date="2015-12" db="EMBL/GenBank/DDBJ databases">
        <title>The genome of Folsomia candida.</title>
        <authorList>
            <person name="Faddeeva A."/>
            <person name="Derks M.F."/>
            <person name="Anvar Y."/>
            <person name="Smit S."/>
            <person name="Van Straalen N."/>
            <person name="Roelofs D."/>
        </authorList>
    </citation>
    <scope>NUCLEOTIDE SEQUENCE [LARGE SCALE GENOMIC DNA]</scope>
    <source>
        <strain evidence="2 3">VU population</strain>
        <tissue evidence="2">Whole body</tissue>
    </source>
</reference>
<dbReference type="AlphaFoldDB" id="A0A226F5S3"/>
<gene>
    <name evidence="2" type="ORF">Fcan01_01334</name>
</gene>
<protein>
    <submittedName>
        <fullName evidence="2">Uncharacterized protein</fullName>
    </submittedName>
</protein>
<keyword evidence="3" id="KW-1185">Reference proteome</keyword>
<evidence type="ECO:0000313" key="2">
    <source>
        <dbReference type="EMBL" id="OXA64784.1"/>
    </source>
</evidence>
<proteinExistence type="predicted"/>
<feature type="transmembrane region" description="Helical" evidence="1">
    <location>
        <begin position="72"/>
        <end position="94"/>
    </location>
</feature>
<dbReference type="EMBL" id="LNIX01000001">
    <property type="protein sequence ID" value="OXA64784.1"/>
    <property type="molecule type" value="Genomic_DNA"/>
</dbReference>
<evidence type="ECO:0000256" key="1">
    <source>
        <dbReference type="SAM" id="Phobius"/>
    </source>
</evidence>
<name>A0A226F5S3_FOLCA</name>
<keyword evidence="1" id="KW-0472">Membrane</keyword>
<dbReference type="Proteomes" id="UP000198287">
    <property type="component" value="Unassembled WGS sequence"/>
</dbReference>
<keyword evidence="1" id="KW-1133">Transmembrane helix</keyword>
<evidence type="ECO:0000313" key="3">
    <source>
        <dbReference type="Proteomes" id="UP000198287"/>
    </source>
</evidence>
<organism evidence="2 3">
    <name type="scientific">Folsomia candida</name>
    <name type="common">Springtail</name>
    <dbReference type="NCBI Taxonomy" id="158441"/>
    <lineage>
        <taxon>Eukaryota</taxon>
        <taxon>Metazoa</taxon>
        <taxon>Ecdysozoa</taxon>
        <taxon>Arthropoda</taxon>
        <taxon>Hexapoda</taxon>
        <taxon>Collembola</taxon>
        <taxon>Entomobryomorpha</taxon>
        <taxon>Isotomoidea</taxon>
        <taxon>Isotomidae</taxon>
        <taxon>Proisotominae</taxon>
        <taxon>Folsomia</taxon>
    </lineage>
</organism>
<keyword evidence="1" id="KW-0812">Transmembrane</keyword>